<keyword evidence="4" id="KW-1185">Reference proteome</keyword>
<protein>
    <submittedName>
        <fullName evidence="3">Uncharacterized protein</fullName>
    </submittedName>
</protein>
<sequence>MATKQAYELCLTVELGQYQDDYYHLLEDYNALKDSFRSVEKKADDHRAKLTELYKKLNSHQPTIKNLGNQVQSLEKQLQETKDNSAELSNCEELEYYQGRVQYTLYGKDAHWAVKNGYCLGDIPASDSEDDDEDLMGVPTIPEEIPHKHTKNTGKGVPKTGIPAIEGIRTSTKQNRVTTDPPTSITGVLPKPLVGKWDQLITGRWKRNDIPFLCSLAPARYTIQHNQKFDRGTFAYWLGCEVEVTPDLARDKLKPYFANEIASLKGGIMNQFRVHDDLLPLMQESPFYFPPSVGEPLDQDESDPEPTLSQPTADSSSLADRLDYGEGGSFSHPN</sequence>
<name>A0A0C9TC35_SPHS4</name>
<evidence type="ECO:0000313" key="3">
    <source>
        <dbReference type="EMBL" id="KIJ26723.1"/>
    </source>
</evidence>
<evidence type="ECO:0000313" key="4">
    <source>
        <dbReference type="Proteomes" id="UP000054279"/>
    </source>
</evidence>
<dbReference type="AlphaFoldDB" id="A0A0C9TC35"/>
<keyword evidence="1" id="KW-0175">Coiled coil</keyword>
<dbReference type="Proteomes" id="UP000054279">
    <property type="component" value="Unassembled WGS sequence"/>
</dbReference>
<accession>A0A0C9TC35</accession>
<gene>
    <name evidence="3" type="ORF">M422DRAFT_272184</name>
</gene>
<organism evidence="3 4">
    <name type="scientific">Sphaerobolus stellatus (strain SS14)</name>
    <dbReference type="NCBI Taxonomy" id="990650"/>
    <lineage>
        <taxon>Eukaryota</taxon>
        <taxon>Fungi</taxon>
        <taxon>Dikarya</taxon>
        <taxon>Basidiomycota</taxon>
        <taxon>Agaricomycotina</taxon>
        <taxon>Agaricomycetes</taxon>
        <taxon>Phallomycetidae</taxon>
        <taxon>Geastrales</taxon>
        <taxon>Sphaerobolaceae</taxon>
        <taxon>Sphaerobolus</taxon>
    </lineage>
</organism>
<proteinExistence type="predicted"/>
<evidence type="ECO:0000256" key="2">
    <source>
        <dbReference type="SAM" id="MobiDB-lite"/>
    </source>
</evidence>
<feature type="region of interest" description="Disordered" evidence="2">
    <location>
        <begin position="143"/>
        <end position="162"/>
    </location>
</feature>
<evidence type="ECO:0000256" key="1">
    <source>
        <dbReference type="SAM" id="Coils"/>
    </source>
</evidence>
<dbReference type="HOGENOM" id="CLU_832007_0_0_1"/>
<feature type="region of interest" description="Disordered" evidence="2">
    <location>
        <begin position="290"/>
        <end position="334"/>
    </location>
</feature>
<feature type="coiled-coil region" evidence="1">
    <location>
        <begin position="64"/>
        <end position="91"/>
    </location>
</feature>
<reference evidence="3 4" key="1">
    <citation type="submission" date="2014-06" db="EMBL/GenBank/DDBJ databases">
        <title>Evolutionary Origins and Diversification of the Mycorrhizal Mutualists.</title>
        <authorList>
            <consortium name="DOE Joint Genome Institute"/>
            <consortium name="Mycorrhizal Genomics Consortium"/>
            <person name="Kohler A."/>
            <person name="Kuo A."/>
            <person name="Nagy L.G."/>
            <person name="Floudas D."/>
            <person name="Copeland A."/>
            <person name="Barry K.W."/>
            <person name="Cichocki N."/>
            <person name="Veneault-Fourrey C."/>
            <person name="LaButti K."/>
            <person name="Lindquist E.A."/>
            <person name="Lipzen A."/>
            <person name="Lundell T."/>
            <person name="Morin E."/>
            <person name="Murat C."/>
            <person name="Riley R."/>
            <person name="Ohm R."/>
            <person name="Sun H."/>
            <person name="Tunlid A."/>
            <person name="Henrissat B."/>
            <person name="Grigoriev I.V."/>
            <person name="Hibbett D.S."/>
            <person name="Martin F."/>
        </authorList>
    </citation>
    <scope>NUCLEOTIDE SEQUENCE [LARGE SCALE GENOMIC DNA]</scope>
    <source>
        <strain evidence="3 4">SS14</strain>
    </source>
</reference>
<dbReference type="EMBL" id="KN837359">
    <property type="protein sequence ID" value="KIJ26723.1"/>
    <property type="molecule type" value="Genomic_DNA"/>
</dbReference>
<feature type="compositionally biased region" description="Polar residues" evidence="2">
    <location>
        <begin position="307"/>
        <end position="318"/>
    </location>
</feature>